<name>A0A066XWS7_COLSU</name>
<evidence type="ECO:0000256" key="2">
    <source>
        <dbReference type="SAM" id="Phobius"/>
    </source>
</evidence>
<organism evidence="3 4">
    <name type="scientific">Colletotrichum sublineola</name>
    <name type="common">Sorghum anthracnose fungus</name>
    <dbReference type="NCBI Taxonomy" id="1173701"/>
    <lineage>
        <taxon>Eukaryota</taxon>
        <taxon>Fungi</taxon>
        <taxon>Dikarya</taxon>
        <taxon>Ascomycota</taxon>
        <taxon>Pezizomycotina</taxon>
        <taxon>Sordariomycetes</taxon>
        <taxon>Hypocreomycetidae</taxon>
        <taxon>Glomerellales</taxon>
        <taxon>Glomerellaceae</taxon>
        <taxon>Colletotrichum</taxon>
        <taxon>Colletotrichum graminicola species complex</taxon>
    </lineage>
</organism>
<dbReference type="OrthoDB" id="4848401at2759"/>
<dbReference type="EMBL" id="JMSE01000380">
    <property type="protein sequence ID" value="KDN70196.1"/>
    <property type="molecule type" value="Genomic_DNA"/>
</dbReference>
<dbReference type="eggNOG" id="ENOG502RKFR">
    <property type="taxonomic scope" value="Eukaryota"/>
</dbReference>
<keyword evidence="2" id="KW-1133">Transmembrane helix</keyword>
<dbReference type="AlphaFoldDB" id="A0A066XWS7"/>
<keyword evidence="2" id="KW-0812">Transmembrane</keyword>
<evidence type="ECO:0000256" key="1">
    <source>
        <dbReference type="SAM" id="MobiDB-lite"/>
    </source>
</evidence>
<sequence>MNRNHGDATTSMPPPLPKSSPHTAPRKAARVYPALSLLSITLLFLSSAAGIVLSAIILFRNLESTEVLDPLSRAVFFIASCVSLVYVFTHIIAARIAYIKSLGSHTAYEKYVAGFAFLLARLGLPVWIAAITLAIFVAVNVGLDLAKGVKQNIPWLNVIISIASILSLIAVLVVIEMADRPFATLGFSQTWFIRADDASAYYGDDDLRPRTVEAAGSFCEKREEHYGRNDFSEKQERMKRKTLTKRNTQEPQQRVLRHARSISMPTPLNTVFSDASGILTPDSPAMQSSFAWRPPTSAGSTRKAEGTEPIHGWVTWQEHSNIRQAASDISTNASARPNEVILPYLRNNMQYSPRSQYLLEQKPEYDPRRWTAIGVQSPPFNGGFPVASFQRPLTPLMTMEEENKIMSRGSMSPDANIIRRGTHMRLHSDRPRTSSAARMQIKVARRLRYMKQHDSRLSAQRLANEQMPTPPSTPGSPDMPRTVRAATMEDHEDKIGRTQMEILEAVYRRSPSPETPRTARATAVKNLQERLGRRMLRHDGAEARQNSPV</sequence>
<protein>
    <submittedName>
        <fullName evidence="3">Uncharacterized protein</fullName>
    </submittedName>
</protein>
<feature type="compositionally biased region" description="Basic and acidic residues" evidence="1">
    <location>
        <begin position="226"/>
        <end position="236"/>
    </location>
</feature>
<keyword evidence="2" id="KW-0472">Membrane</keyword>
<feature type="region of interest" description="Disordered" evidence="1">
    <location>
        <begin position="461"/>
        <end position="481"/>
    </location>
</feature>
<feature type="transmembrane region" description="Helical" evidence="2">
    <location>
        <begin position="155"/>
        <end position="175"/>
    </location>
</feature>
<reference evidence="4" key="1">
    <citation type="journal article" date="2014" name="Genome Announc.">
        <title>Draft genome sequence of Colletotrichum sublineola, a destructive pathogen of cultivated sorghum.</title>
        <authorList>
            <person name="Baroncelli R."/>
            <person name="Sanz-Martin J.M."/>
            <person name="Rech G.E."/>
            <person name="Sukno S.A."/>
            <person name="Thon M.R."/>
        </authorList>
    </citation>
    <scope>NUCLEOTIDE SEQUENCE [LARGE SCALE GENOMIC DNA]</scope>
    <source>
        <strain evidence="4">TX430BB</strain>
    </source>
</reference>
<feature type="transmembrane region" description="Helical" evidence="2">
    <location>
        <begin position="111"/>
        <end position="143"/>
    </location>
</feature>
<dbReference type="Proteomes" id="UP000027238">
    <property type="component" value="Unassembled WGS sequence"/>
</dbReference>
<dbReference type="HOGENOM" id="CLU_409373_0_0_1"/>
<feature type="region of interest" description="Disordered" evidence="1">
    <location>
        <begin position="1"/>
        <end position="24"/>
    </location>
</feature>
<evidence type="ECO:0000313" key="3">
    <source>
        <dbReference type="EMBL" id="KDN70196.1"/>
    </source>
</evidence>
<feature type="region of interest" description="Disordered" evidence="1">
    <location>
        <begin position="226"/>
        <end position="255"/>
    </location>
</feature>
<comment type="caution">
    <text evidence="3">The sequence shown here is derived from an EMBL/GenBank/DDBJ whole genome shotgun (WGS) entry which is preliminary data.</text>
</comment>
<gene>
    <name evidence="3" type="ORF">CSUB01_07859</name>
</gene>
<feature type="transmembrane region" description="Helical" evidence="2">
    <location>
        <begin position="35"/>
        <end position="59"/>
    </location>
</feature>
<keyword evidence="4" id="KW-1185">Reference proteome</keyword>
<accession>A0A066XWS7</accession>
<dbReference type="STRING" id="1173701.A0A066XWS7"/>
<proteinExistence type="predicted"/>
<evidence type="ECO:0000313" key="4">
    <source>
        <dbReference type="Proteomes" id="UP000027238"/>
    </source>
</evidence>
<feature type="transmembrane region" description="Helical" evidence="2">
    <location>
        <begin position="74"/>
        <end position="99"/>
    </location>
</feature>